<protein>
    <recommendedName>
        <fullName evidence="3">BON domain-containing protein</fullName>
    </recommendedName>
</protein>
<evidence type="ECO:0000313" key="1">
    <source>
        <dbReference type="EMBL" id="MBB4658775.1"/>
    </source>
</evidence>
<sequence>MSPALRLTIGCLATALLGLATVHAGLIGPSHGEVSAKLEVAVTAALLAEGHDWAAVRMDGQRAILLGTAPSADALREARRVAVRAVSVGGPVAGGVTGVDIRQADVMPASDERAALRLRGVRR</sequence>
<organism evidence="1 2">
    <name type="scientific">Parvularcula dongshanensis</name>
    <dbReference type="NCBI Taxonomy" id="1173995"/>
    <lineage>
        <taxon>Bacteria</taxon>
        <taxon>Pseudomonadati</taxon>
        <taxon>Pseudomonadota</taxon>
        <taxon>Alphaproteobacteria</taxon>
        <taxon>Parvularculales</taxon>
        <taxon>Parvularculaceae</taxon>
        <taxon>Parvularcula</taxon>
    </lineage>
</organism>
<dbReference type="Proteomes" id="UP000563524">
    <property type="component" value="Unassembled WGS sequence"/>
</dbReference>
<comment type="caution">
    <text evidence="1">The sequence shown here is derived from an EMBL/GenBank/DDBJ whole genome shotgun (WGS) entry which is preliminary data.</text>
</comment>
<name>A0A840I365_9PROT</name>
<proteinExistence type="predicted"/>
<gene>
    <name evidence="1" type="ORF">GGQ59_001289</name>
</gene>
<evidence type="ECO:0008006" key="3">
    <source>
        <dbReference type="Google" id="ProtNLM"/>
    </source>
</evidence>
<dbReference type="RefSeq" id="WP_183816954.1">
    <property type="nucleotide sequence ID" value="NZ_JACHOB010000002.1"/>
</dbReference>
<dbReference type="AlphaFoldDB" id="A0A840I365"/>
<accession>A0A840I365</accession>
<keyword evidence="2" id="KW-1185">Reference proteome</keyword>
<reference evidence="1 2" key="1">
    <citation type="submission" date="2020-08" db="EMBL/GenBank/DDBJ databases">
        <title>Genomic Encyclopedia of Type Strains, Phase IV (KMG-IV): sequencing the most valuable type-strain genomes for metagenomic binning, comparative biology and taxonomic classification.</title>
        <authorList>
            <person name="Goeker M."/>
        </authorList>
    </citation>
    <scope>NUCLEOTIDE SEQUENCE [LARGE SCALE GENOMIC DNA]</scope>
    <source>
        <strain evidence="1 2">DSM 102850</strain>
    </source>
</reference>
<dbReference type="EMBL" id="JACHOB010000002">
    <property type="protein sequence ID" value="MBB4658775.1"/>
    <property type="molecule type" value="Genomic_DNA"/>
</dbReference>
<evidence type="ECO:0000313" key="2">
    <source>
        <dbReference type="Proteomes" id="UP000563524"/>
    </source>
</evidence>